<evidence type="ECO:0000256" key="9">
    <source>
        <dbReference type="RuleBase" id="RU000461"/>
    </source>
</evidence>
<dbReference type="InterPro" id="IPR036396">
    <property type="entry name" value="Cyt_P450_sf"/>
</dbReference>
<evidence type="ECO:0000256" key="6">
    <source>
        <dbReference type="ARBA" id="ARBA00023004"/>
    </source>
</evidence>
<dbReference type="PRINTS" id="PR00463">
    <property type="entry name" value="EP450I"/>
</dbReference>
<feature type="binding site" description="axial binding residue" evidence="8">
    <location>
        <position position="402"/>
    </location>
    <ligand>
        <name>heme</name>
        <dbReference type="ChEBI" id="CHEBI:30413"/>
    </ligand>
    <ligandPart>
        <name>Fe</name>
        <dbReference type="ChEBI" id="CHEBI:18248"/>
    </ligandPart>
</feature>
<evidence type="ECO:0000256" key="3">
    <source>
        <dbReference type="ARBA" id="ARBA00022617"/>
    </source>
</evidence>
<evidence type="ECO:0008006" key="12">
    <source>
        <dbReference type="Google" id="ProtNLM"/>
    </source>
</evidence>
<dbReference type="Gene3D" id="1.10.630.10">
    <property type="entry name" value="Cytochrome P450"/>
    <property type="match status" value="1"/>
</dbReference>
<sequence length="430" mass="49767">RYYFARNRYWSDRGVPGPAPELLFGNLRAVWAYDRPRPLVLKEWTKQFGKVYGFLSGQRPFWVISDPSIVSEIFVKRFDNFYAHARAELQESQDCADTHMAEARGGHWKRLRALSTDAFSGKAIRNIFPTIKQSANHLVECIQVQQGKEIDAMRYFREYTMDIITKVALGKKEIEMFKNGYVTWCSDFFLNYVSLSHVSFTCTSRNSIRNGISRRNIQFSALFIDFPVITLARDIKKTVLERKRQRVRNKLSLDEIVVNCKLFLLAGFDTTSITLSRAVHFFANHPEVQERLREEVDDVIGDEDFDLEVIGSLPYAEAVVKETLRHHPLGSGFTTRECTEACEIGGYKFEKGDMIMPDVWSLQMDKEVWGEDAEEFRPERWLEDAQRDRAAYLAFGEGPRICLGMKMAIVEAKARIYTVISETLFKCLKF</sequence>
<dbReference type="GO" id="GO:0005506">
    <property type="term" value="F:iron ion binding"/>
    <property type="evidence" value="ECO:0007669"/>
    <property type="project" value="InterPro"/>
</dbReference>
<evidence type="ECO:0000256" key="1">
    <source>
        <dbReference type="ARBA" id="ARBA00001971"/>
    </source>
</evidence>
<dbReference type="EMBL" id="BTRK01000004">
    <property type="protein sequence ID" value="GMR46697.1"/>
    <property type="molecule type" value="Genomic_DNA"/>
</dbReference>
<evidence type="ECO:0000313" key="10">
    <source>
        <dbReference type="EMBL" id="GMR46697.1"/>
    </source>
</evidence>
<evidence type="ECO:0000256" key="2">
    <source>
        <dbReference type="ARBA" id="ARBA00010617"/>
    </source>
</evidence>
<dbReference type="InterPro" id="IPR050476">
    <property type="entry name" value="Insect_CytP450_Detox"/>
</dbReference>
<dbReference type="InterPro" id="IPR001128">
    <property type="entry name" value="Cyt_P450"/>
</dbReference>
<dbReference type="GO" id="GO:0020037">
    <property type="term" value="F:heme binding"/>
    <property type="evidence" value="ECO:0007669"/>
    <property type="project" value="InterPro"/>
</dbReference>
<organism evidence="10 11">
    <name type="scientific">Pristionchus mayeri</name>
    <dbReference type="NCBI Taxonomy" id="1317129"/>
    <lineage>
        <taxon>Eukaryota</taxon>
        <taxon>Metazoa</taxon>
        <taxon>Ecdysozoa</taxon>
        <taxon>Nematoda</taxon>
        <taxon>Chromadorea</taxon>
        <taxon>Rhabditida</taxon>
        <taxon>Rhabditina</taxon>
        <taxon>Diplogasteromorpha</taxon>
        <taxon>Diplogasteroidea</taxon>
        <taxon>Neodiplogasteridae</taxon>
        <taxon>Pristionchus</taxon>
    </lineage>
</organism>
<feature type="non-terminal residue" evidence="10">
    <location>
        <position position="1"/>
    </location>
</feature>
<proteinExistence type="inferred from homology"/>
<dbReference type="PANTHER" id="PTHR24292">
    <property type="entry name" value="CYTOCHROME P450"/>
    <property type="match status" value="1"/>
</dbReference>
<dbReference type="AlphaFoldDB" id="A0AAN5CLL8"/>
<keyword evidence="6 8" id="KW-0408">Iron</keyword>
<dbReference type="GO" id="GO:0016705">
    <property type="term" value="F:oxidoreductase activity, acting on paired donors, with incorporation or reduction of molecular oxygen"/>
    <property type="evidence" value="ECO:0007669"/>
    <property type="project" value="InterPro"/>
</dbReference>
<evidence type="ECO:0000256" key="4">
    <source>
        <dbReference type="ARBA" id="ARBA00022723"/>
    </source>
</evidence>
<name>A0AAN5CLL8_9BILA</name>
<evidence type="ECO:0000256" key="8">
    <source>
        <dbReference type="PIRSR" id="PIRSR602401-1"/>
    </source>
</evidence>
<keyword evidence="3 8" id="KW-0349">Heme</keyword>
<comment type="caution">
    <text evidence="10">The sequence shown here is derived from an EMBL/GenBank/DDBJ whole genome shotgun (WGS) entry which is preliminary data.</text>
</comment>
<comment type="cofactor">
    <cofactor evidence="1 8">
        <name>heme</name>
        <dbReference type="ChEBI" id="CHEBI:30413"/>
    </cofactor>
</comment>
<keyword evidence="7 9" id="KW-0503">Monooxygenase</keyword>
<dbReference type="GO" id="GO:0004497">
    <property type="term" value="F:monooxygenase activity"/>
    <property type="evidence" value="ECO:0007669"/>
    <property type="project" value="UniProtKB-KW"/>
</dbReference>
<evidence type="ECO:0000256" key="5">
    <source>
        <dbReference type="ARBA" id="ARBA00023002"/>
    </source>
</evidence>
<keyword evidence="5 9" id="KW-0560">Oxidoreductase</keyword>
<evidence type="ECO:0000313" key="11">
    <source>
        <dbReference type="Proteomes" id="UP001328107"/>
    </source>
</evidence>
<protein>
    <recommendedName>
        <fullName evidence="12">Cytochrome P450</fullName>
    </recommendedName>
</protein>
<keyword evidence="4 8" id="KW-0479">Metal-binding</keyword>
<dbReference type="Pfam" id="PF00067">
    <property type="entry name" value="p450"/>
    <property type="match status" value="1"/>
</dbReference>
<dbReference type="PRINTS" id="PR00385">
    <property type="entry name" value="P450"/>
</dbReference>
<dbReference type="InterPro" id="IPR017972">
    <property type="entry name" value="Cyt_P450_CS"/>
</dbReference>
<reference evidence="11" key="1">
    <citation type="submission" date="2022-10" db="EMBL/GenBank/DDBJ databases">
        <title>Genome assembly of Pristionchus species.</title>
        <authorList>
            <person name="Yoshida K."/>
            <person name="Sommer R.J."/>
        </authorList>
    </citation>
    <scope>NUCLEOTIDE SEQUENCE [LARGE SCALE GENOMIC DNA]</scope>
    <source>
        <strain evidence="11">RS5460</strain>
    </source>
</reference>
<gene>
    <name evidence="10" type="ORF">PMAYCL1PPCAC_16892</name>
</gene>
<accession>A0AAN5CLL8</accession>
<dbReference type="PANTHER" id="PTHR24292:SF102">
    <property type="entry name" value="CYTOCHROME P450 FAMILY-RELATED"/>
    <property type="match status" value="1"/>
</dbReference>
<comment type="similarity">
    <text evidence="2 9">Belongs to the cytochrome P450 family.</text>
</comment>
<evidence type="ECO:0000256" key="7">
    <source>
        <dbReference type="ARBA" id="ARBA00023033"/>
    </source>
</evidence>
<dbReference type="InterPro" id="IPR002401">
    <property type="entry name" value="Cyt_P450_E_grp-I"/>
</dbReference>
<dbReference type="Proteomes" id="UP001328107">
    <property type="component" value="Unassembled WGS sequence"/>
</dbReference>
<dbReference type="PROSITE" id="PS00086">
    <property type="entry name" value="CYTOCHROME_P450"/>
    <property type="match status" value="1"/>
</dbReference>
<keyword evidence="11" id="KW-1185">Reference proteome</keyword>
<dbReference type="SUPFAM" id="SSF48264">
    <property type="entry name" value="Cytochrome P450"/>
    <property type="match status" value="1"/>
</dbReference>